<feature type="region of interest" description="Disordered" evidence="1">
    <location>
        <begin position="206"/>
        <end position="233"/>
    </location>
</feature>
<name>A0AAW0PZ39_9GOBI</name>
<organism evidence="2 3">
    <name type="scientific">Mugilogobius chulae</name>
    <name type="common">yellowstripe goby</name>
    <dbReference type="NCBI Taxonomy" id="88201"/>
    <lineage>
        <taxon>Eukaryota</taxon>
        <taxon>Metazoa</taxon>
        <taxon>Chordata</taxon>
        <taxon>Craniata</taxon>
        <taxon>Vertebrata</taxon>
        <taxon>Euteleostomi</taxon>
        <taxon>Actinopterygii</taxon>
        <taxon>Neopterygii</taxon>
        <taxon>Teleostei</taxon>
        <taxon>Neoteleostei</taxon>
        <taxon>Acanthomorphata</taxon>
        <taxon>Gobiaria</taxon>
        <taxon>Gobiiformes</taxon>
        <taxon>Gobioidei</taxon>
        <taxon>Gobiidae</taxon>
        <taxon>Gobionellinae</taxon>
        <taxon>Mugilogobius</taxon>
    </lineage>
</organism>
<feature type="region of interest" description="Disordered" evidence="1">
    <location>
        <begin position="1"/>
        <end position="26"/>
    </location>
</feature>
<dbReference type="AlphaFoldDB" id="A0AAW0PZ39"/>
<evidence type="ECO:0000313" key="2">
    <source>
        <dbReference type="EMBL" id="KAK7940393.1"/>
    </source>
</evidence>
<feature type="compositionally biased region" description="Basic and acidic residues" evidence="1">
    <location>
        <begin position="46"/>
        <end position="55"/>
    </location>
</feature>
<dbReference type="Proteomes" id="UP001460270">
    <property type="component" value="Unassembled WGS sequence"/>
</dbReference>
<gene>
    <name evidence="2" type="ORF">WMY93_003719</name>
</gene>
<reference evidence="3" key="1">
    <citation type="submission" date="2024-04" db="EMBL/GenBank/DDBJ databases">
        <title>Salinicola lusitanus LLJ914,a marine bacterium isolated from the Okinawa Trough.</title>
        <authorList>
            <person name="Li J."/>
        </authorList>
    </citation>
    <scope>NUCLEOTIDE SEQUENCE [LARGE SCALE GENOMIC DNA]</scope>
</reference>
<evidence type="ECO:0000256" key="1">
    <source>
        <dbReference type="SAM" id="MobiDB-lite"/>
    </source>
</evidence>
<comment type="caution">
    <text evidence="2">The sequence shown here is derived from an EMBL/GenBank/DDBJ whole genome shotgun (WGS) entry which is preliminary data.</text>
</comment>
<feature type="region of interest" description="Disordered" evidence="1">
    <location>
        <begin position="46"/>
        <end position="93"/>
    </location>
</feature>
<dbReference type="EMBL" id="JBBPFD010000002">
    <property type="protein sequence ID" value="KAK7940393.1"/>
    <property type="molecule type" value="Genomic_DNA"/>
</dbReference>
<sequence>MLILHPNKSTKKAEPQLESEECGCSPSQSCCLQLCRLTLLTSELSVRREEEEGGKRAGGGRSRRRERGGEEQEHGSVRGSSYTRAGPTPHFPPPRAVLQTFGFSFKDYFAGSERSGFTRLCRCWFCVGDEPWSRAGGRSLSHRIPAAAPPAWAEQHDPGPSVTASGAGPPLFLWDQACRMLSPLVPYSLLKMHWSPEHAAPLSQWPEQHLDVSSTTSPPSAHKHDPYSSAARRGVFPPAGYPWASDDISALTPPRY</sequence>
<keyword evidence="3" id="KW-1185">Reference proteome</keyword>
<evidence type="ECO:0000313" key="3">
    <source>
        <dbReference type="Proteomes" id="UP001460270"/>
    </source>
</evidence>
<proteinExistence type="predicted"/>
<accession>A0AAW0PZ39</accession>
<feature type="compositionally biased region" description="Basic and acidic residues" evidence="1">
    <location>
        <begin position="67"/>
        <end position="76"/>
    </location>
</feature>
<protein>
    <submittedName>
        <fullName evidence="2">Uncharacterized protein</fullName>
    </submittedName>
</protein>